<evidence type="ECO:0000256" key="1">
    <source>
        <dbReference type="SAM" id="Phobius"/>
    </source>
</evidence>
<organism evidence="2 3">
    <name type="scientific">Nephila pilipes</name>
    <name type="common">Giant wood spider</name>
    <name type="synonym">Nephila maculata</name>
    <dbReference type="NCBI Taxonomy" id="299642"/>
    <lineage>
        <taxon>Eukaryota</taxon>
        <taxon>Metazoa</taxon>
        <taxon>Ecdysozoa</taxon>
        <taxon>Arthropoda</taxon>
        <taxon>Chelicerata</taxon>
        <taxon>Arachnida</taxon>
        <taxon>Araneae</taxon>
        <taxon>Araneomorphae</taxon>
        <taxon>Entelegynae</taxon>
        <taxon>Araneoidea</taxon>
        <taxon>Nephilidae</taxon>
        <taxon>Nephila</taxon>
    </lineage>
</organism>
<reference evidence="2" key="1">
    <citation type="submission" date="2020-08" db="EMBL/GenBank/DDBJ databases">
        <title>Multicomponent nature underlies the extraordinary mechanical properties of spider dragline silk.</title>
        <authorList>
            <person name="Kono N."/>
            <person name="Nakamura H."/>
            <person name="Mori M."/>
            <person name="Yoshida Y."/>
            <person name="Ohtoshi R."/>
            <person name="Malay A.D."/>
            <person name="Moran D.A.P."/>
            <person name="Tomita M."/>
            <person name="Numata K."/>
            <person name="Arakawa K."/>
        </authorList>
    </citation>
    <scope>NUCLEOTIDE SEQUENCE</scope>
</reference>
<protein>
    <submittedName>
        <fullName evidence="2">Uncharacterized protein</fullName>
    </submittedName>
</protein>
<gene>
    <name evidence="2" type="ORF">NPIL_460011</name>
</gene>
<dbReference type="OrthoDB" id="6422313at2759"/>
<dbReference type="EMBL" id="BMAW01014908">
    <property type="protein sequence ID" value="GFT41151.1"/>
    <property type="molecule type" value="Genomic_DNA"/>
</dbReference>
<keyword evidence="1" id="KW-1133">Transmembrane helix</keyword>
<proteinExistence type="predicted"/>
<accession>A0A8X6NZ80</accession>
<name>A0A8X6NZ80_NEPPI</name>
<dbReference type="AlphaFoldDB" id="A0A8X6NZ80"/>
<evidence type="ECO:0000313" key="2">
    <source>
        <dbReference type="EMBL" id="GFT41151.1"/>
    </source>
</evidence>
<evidence type="ECO:0000313" key="3">
    <source>
        <dbReference type="Proteomes" id="UP000887013"/>
    </source>
</evidence>
<dbReference type="Proteomes" id="UP000887013">
    <property type="component" value="Unassembled WGS sequence"/>
</dbReference>
<keyword evidence="1" id="KW-0812">Transmembrane</keyword>
<keyword evidence="3" id="KW-1185">Reference proteome</keyword>
<keyword evidence="1" id="KW-0472">Membrane</keyword>
<feature type="transmembrane region" description="Helical" evidence="1">
    <location>
        <begin position="118"/>
        <end position="145"/>
    </location>
</feature>
<comment type="caution">
    <text evidence="2">The sequence shown here is derived from an EMBL/GenBank/DDBJ whole genome shotgun (WGS) entry which is preliminary data.</text>
</comment>
<sequence>MTHNRLKKKDSPDNKTKVDAILGGRFIFKMLYEVGDFKSKVFVSEDRSLCMLVSAGIAFRKGFCCHSEVNKILTRIVETGIYEKFLKDESLKYWFSLSTEEKKELEIREDRSLSLHDFAGAFVLLSAGLLISFLVLLAEIAISYIKR</sequence>